<accession>A0A699XV15</accession>
<organism evidence="2">
    <name type="scientific">Tanacetum cinerariifolium</name>
    <name type="common">Dalmatian daisy</name>
    <name type="synonym">Chrysanthemum cinerariifolium</name>
    <dbReference type="NCBI Taxonomy" id="118510"/>
    <lineage>
        <taxon>Eukaryota</taxon>
        <taxon>Viridiplantae</taxon>
        <taxon>Streptophyta</taxon>
        <taxon>Embryophyta</taxon>
        <taxon>Tracheophyta</taxon>
        <taxon>Spermatophyta</taxon>
        <taxon>Magnoliopsida</taxon>
        <taxon>eudicotyledons</taxon>
        <taxon>Gunneridae</taxon>
        <taxon>Pentapetalae</taxon>
        <taxon>asterids</taxon>
        <taxon>campanulids</taxon>
        <taxon>Asterales</taxon>
        <taxon>Asteraceae</taxon>
        <taxon>Asteroideae</taxon>
        <taxon>Anthemideae</taxon>
        <taxon>Anthemidinae</taxon>
        <taxon>Tanacetum</taxon>
    </lineage>
</organism>
<name>A0A699XV15_TANCI</name>
<feature type="compositionally biased region" description="Acidic residues" evidence="1">
    <location>
        <begin position="35"/>
        <end position="55"/>
    </location>
</feature>
<dbReference type="AlphaFoldDB" id="A0A699XV15"/>
<evidence type="ECO:0000313" key="2">
    <source>
        <dbReference type="EMBL" id="GFD61766.1"/>
    </source>
</evidence>
<gene>
    <name evidence="2" type="ORF">Tci_933735</name>
</gene>
<reference evidence="2" key="1">
    <citation type="journal article" date="2019" name="Sci. Rep.">
        <title>Draft genome of Tanacetum cinerariifolium, the natural source of mosquito coil.</title>
        <authorList>
            <person name="Yamashiro T."/>
            <person name="Shiraishi A."/>
            <person name="Satake H."/>
            <person name="Nakayama K."/>
        </authorList>
    </citation>
    <scope>NUCLEOTIDE SEQUENCE</scope>
</reference>
<proteinExistence type="predicted"/>
<feature type="non-terminal residue" evidence="2">
    <location>
        <position position="1"/>
    </location>
</feature>
<sequence length="55" mass="6043">KIILRRSRQETHISQLGGSGIDEGTGSKPRVPDVPSDDFEEEISWNSSDDEDADA</sequence>
<comment type="caution">
    <text evidence="2">The sequence shown here is derived from an EMBL/GenBank/DDBJ whole genome shotgun (WGS) entry which is preliminary data.</text>
</comment>
<protein>
    <submittedName>
        <fullName evidence="2">Uncharacterized protein</fullName>
    </submittedName>
</protein>
<feature type="region of interest" description="Disordered" evidence="1">
    <location>
        <begin position="1"/>
        <end position="55"/>
    </location>
</feature>
<evidence type="ECO:0000256" key="1">
    <source>
        <dbReference type="SAM" id="MobiDB-lite"/>
    </source>
</evidence>
<dbReference type="EMBL" id="BKCJ011900932">
    <property type="protein sequence ID" value="GFD61766.1"/>
    <property type="molecule type" value="Genomic_DNA"/>
</dbReference>